<comment type="cofactor">
    <cofactor evidence="7">
        <name>Mn(2+)</name>
        <dbReference type="ChEBI" id="CHEBI:29035"/>
    </cofactor>
</comment>
<protein>
    <recommendedName>
        <fullName evidence="7">L-fucose isomerase</fullName>
        <shortName evidence="7">FucIase</shortName>
        <ecNumber evidence="7">5.3.1.25</ecNumber>
    </recommendedName>
    <alternativeName>
        <fullName evidence="7">6-deoxy-L-galactose isomerase</fullName>
    </alternativeName>
</protein>
<feature type="binding site" evidence="7">
    <location>
        <position position="349"/>
    </location>
    <ligand>
        <name>Mn(2+)</name>
        <dbReference type="ChEBI" id="CHEBI:29035"/>
    </ligand>
</feature>
<comment type="pathway">
    <text evidence="7">Carbohydrate degradation; L-fucose degradation; L-lactaldehyde and glycerone phosphate from L-fucose: step 1/3.</text>
</comment>
<dbReference type="NCBIfam" id="NF008220">
    <property type="entry name" value="PRK10991.1"/>
    <property type="match status" value="1"/>
</dbReference>
<dbReference type="InterPro" id="IPR038392">
    <property type="entry name" value="Fucose_isomerase_dom2_sf"/>
</dbReference>
<dbReference type="GO" id="GO:0008790">
    <property type="term" value="F:arabinose isomerase activity"/>
    <property type="evidence" value="ECO:0007669"/>
    <property type="project" value="TreeGrafter"/>
</dbReference>
<comment type="caution">
    <text evidence="11">The sequence shown here is derived from an EMBL/GenBank/DDBJ whole genome shotgun (WGS) entry which is preliminary data.</text>
</comment>
<feature type="active site" description="Proton acceptor" evidence="7">
    <location>
        <position position="349"/>
    </location>
</feature>
<dbReference type="Gene3D" id="3.20.14.10">
    <property type="entry name" value="L-fucose/L-arabinose isomerase, C-terminal"/>
    <property type="match status" value="1"/>
</dbReference>
<dbReference type="InterPro" id="IPR009015">
    <property type="entry name" value="Fucose_isomerase_N/cen_sf"/>
</dbReference>
<sequence length="606" mass="68176">MSRLFPIRVGEKRFIEDYPKVGIRPTIDGRYGGVRETLEDQTMNLAKAVAEFIENNVYLLNGEKVKCVIPERCIGGVAEARMADELFRKEGVGVSITVTPCWCYGAETMDMSLDIPKAVWGFNGTERPGAVYLAAVSAAHNQKGLPVFKIYGKDVQDRDDYTIPSDVKEKIIKFVKSALAVAIMKNKSYLSIGSVSMGIAGSIVDPDFFEDYLGMRVEYVDMTEIIRRIERKIYDEEEFNRAMEWVKKYLKEGEDPNPPEKRVDEKKKQEVWEFVVKMTLIIRDLMVGNKKLEELGYPEESLGHNAIVAGFQGQRQWTDHFPNGDFPEAILNSSFDWNGLRQPYILATENDSLNGVCMLFGHLLTNTAQIFADVRTYWSPEAIYRVTGWKPEGLAQNGVIHLINSGPAALDGTGEQEIDGKPAIKPFWEITDEEVLKCINVTKFCYANLGYFRGGGFSTDFTTRGGMPVTISRLNIVKGLGPVLQIAEGYTVELPPHVHDILDRRTDPTWPTTWFVPKLTGKGAFKSVYSVMENWGANHCAITYGHVGDLFITLASILRIPVCMHNVEEDRIFRPSAWSMFGTQDLEGADFRACLNFGPLYKKVRG</sequence>
<feature type="binding site" evidence="7">
    <location>
        <position position="373"/>
    </location>
    <ligand>
        <name>Mn(2+)</name>
        <dbReference type="ChEBI" id="CHEBI:29035"/>
    </ligand>
</feature>
<dbReference type="FunFam" id="3.40.275.10:FF:000001">
    <property type="entry name" value="L-fucose isomerase"/>
    <property type="match status" value="1"/>
</dbReference>
<comment type="catalytic activity">
    <reaction evidence="7">
        <text>L-fucose = L-fuculose</text>
        <dbReference type="Rhea" id="RHEA:17233"/>
        <dbReference type="ChEBI" id="CHEBI:2181"/>
        <dbReference type="ChEBI" id="CHEBI:17617"/>
        <dbReference type="EC" id="5.3.1.25"/>
    </reaction>
</comment>
<dbReference type="Pfam" id="PF07882">
    <property type="entry name" value="Fucose_iso_N2"/>
    <property type="match status" value="1"/>
</dbReference>
<evidence type="ECO:0000256" key="7">
    <source>
        <dbReference type="HAMAP-Rule" id="MF_01254"/>
    </source>
</evidence>
<dbReference type="InterPro" id="IPR015888">
    <property type="entry name" value="Fuc_isomerase_C"/>
</dbReference>
<gene>
    <name evidence="7" type="primary">fucI</name>
    <name evidence="11" type="ORF">ENW00_00450</name>
</gene>
<dbReference type="Gene3D" id="3.40.275.10">
    <property type="entry name" value="L-fucose Isomerase, Chain A, domain 2"/>
    <property type="match status" value="1"/>
</dbReference>
<dbReference type="InterPro" id="IPR012888">
    <property type="entry name" value="Fucose_iso_N1"/>
</dbReference>
<keyword evidence="3 7" id="KW-0464">Manganese</keyword>
<dbReference type="GO" id="GO:0042355">
    <property type="term" value="P:L-fucose catabolic process"/>
    <property type="evidence" value="ECO:0007669"/>
    <property type="project" value="UniProtKB-UniRule"/>
</dbReference>
<dbReference type="GO" id="GO:0005737">
    <property type="term" value="C:cytoplasm"/>
    <property type="evidence" value="ECO:0007669"/>
    <property type="project" value="UniProtKB-SubCell"/>
</dbReference>
<dbReference type="AlphaFoldDB" id="A0A7C3RJI5"/>
<dbReference type="GO" id="GO:0030145">
    <property type="term" value="F:manganese ion binding"/>
    <property type="evidence" value="ECO:0007669"/>
    <property type="project" value="UniProtKB-UniRule"/>
</dbReference>
<dbReference type="InterPro" id="IPR005763">
    <property type="entry name" value="Fucose_isomerase"/>
</dbReference>
<evidence type="ECO:0000256" key="2">
    <source>
        <dbReference type="ARBA" id="ARBA00022723"/>
    </source>
</evidence>
<dbReference type="InterPro" id="IPR038393">
    <property type="entry name" value="Fuc_iso_dom3_sf"/>
</dbReference>
<dbReference type="SUPFAM" id="SSF50443">
    <property type="entry name" value="FucI/AraA C-terminal domain-like"/>
    <property type="match status" value="1"/>
</dbReference>
<dbReference type="PANTHER" id="PTHR37840">
    <property type="entry name" value="L-FUCOSE ISOMERASE"/>
    <property type="match status" value="1"/>
</dbReference>
<evidence type="ECO:0000259" key="9">
    <source>
        <dbReference type="Pfam" id="PF07881"/>
    </source>
</evidence>
<evidence type="ECO:0000256" key="3">
    <source>
        <dbReference type="ARBA" id="ARBA00023211"/>
    </source>
</evidence>
<dbReference type="GO" id="GO:0008736">
    <property type="term" value="F:L-fucose isomerase activity"/>
    <property type="evidence" value="ECO:0007669"/>
    <property type="project" value="UniProtKB-UniRule"/>
</dbReference>
<feature type="active site" description="Proton acceptor" evidence="7">
    <location>
        <position position="373"/>
    </location>
</feature>
<evidence type="ECO:0000256" key="6">
    <source>
        <dbReference type="ARBA" id="ARBA00023277"/>
    </source>
</evidence>
<dbReference type="Pfam" id="PF07881">
    <property type="entry name" value="Fucose_iso_N1"/>
    <property type="match status" value="1"/>
</dbReference>
<dbReference type="SUPFAM" id="SSF53743">
    <property type="entry name" value="FucI/AraA N-terminal and middle domains"/>
    <property type="match status" value="1"/>
</dbReference>
<dbReference type="UniPathway" id="UPA00563">
    <property type="reaction ID" value="UER00624"/>
</dbReference>
<comment type="function">
    <text evidence="7">Converts the aldose L-fucose into the corresponding ketose L-fuculose.</text>
</comment>
<dbReference type="GO" id="GO:0019571">
    <property type="term" value="P:D-arabinose catabolic process"/>
    <property type="evidence" value="ECO:0007669"/>
    <property type="project" value="TreeGrafter"/>
</dbReference>
<keyword evidence="6 7" id="KW-0119">Carbohydrate metabolism</keyword>
<evidence type="ECO:0000313" key="11">
    <source>
        <dbReference type="EMBL" id="HFX12623.1"/>
    </source>
</evidence>
<dbReference type="InterPro" id="IPR004216">
    <property type="entry name" value="Fuc/Ara_isomerase_C"/>
</dbReference>
<dbReference type="HAMAP" id="MF_01254">
    <property type="entry name" value="Fucose_iso"/>
    <property type="match status" value="1"/>
</dbReference>
<feature type="domain" description="L-fucose isomerase N-terminal-2" evidence="10">
    <location>
        <begin position="187"/>
        <end position="366"/>
    </location>
</feature>
<proteinExistence type="inferred from homology"/>
<dbReference type="Gene3D" id="3.40.50.1070">
    <property type="match status" value="1"/>
</dbReference>
<name>A0A7C3RJI5_DICTH</name>
<organism evidence="11">
    <name type="scientific">Dictyoglomus thermophilum</name>
    <dbReference type="NCBI Taxonomy" id="14"/>
    <lineage>
        <taxon>Bacteria</taxon>
        <taxon>Pseudomonadati</taxon>
        <taxon>Dictyoglomota</taxon>
        <taxon>Dictyoglomia</taxon>
        <taxon>Dictyoglomales</taxon>
        <taxon>Dictyoglomaceae</taxon>
        <taxon>Dictyoglomus</taxon>
    </lineage>
</organism>
<evidence type="ECO:0000259" key="8">
    <source>
        <dbReference type="Pfam" id="PF02952"/>
    </source>
</evidence>
<dbReference type="InterPro" id="IPR038391">
    <property type="entry name" value="Fucose_iso_dom1_sf"/>
</dbReference>
<feature type="domain" description="L-fucose isomerase N-terminal-1" evidence="9">
    <location>
        <begin position="18"/>
        <end position="186"/>
    </location>
</feature>
<feature type="binding site" evidence="7">
    <location>
        <position position="539"/>
    </location>
    <ligand>
        <name>Mn(2+)</name>
        <dbReference type="ChEBI" id="CHEBI:29035"/>
    </ligand>
</feature>
<dbReference type="NCBIfam" id="TIGR01089">
    <property type="entry name" value="fucI"/>
    <property type="match status" value="1"/>
</dbReference>
<dbReference type="PANTHER" id="PTHR37840:SF1">
    <property type="entry name" value="L-FUCOSE ISOMERASE"/>
    <property type="match status" value="1"/>
</dbReference>
<reference evidence="11" key="1">
    <citation type="journal article" date="2020" name="mSystems">
        <title>Genome- and Community-Level Interaction Insights into Carbon Utilization and Element Cycling Functions of Hydrothermarchaeota in Hydrothermal Sediment.</title>
        <authorList>
            <person name="Zhou Z."/>
            <person name="Liu Y."/>
            <person name="Xu W."/>
            <person name="Pan J."/>
            <person name="Luo Z.H."/>
            <person name="Li M."/>
        </authorList>
    </citation>
    <scope>NUCLEOTIDE SEQUENCE [LARGE SCALE GENOMIC DNA]</scope>
    <source>
        <strain evidence="11">SpSt-81</strain>
    </source>
</reference>
<dbReference type="InterPro" id="IPR012889">
    <property type="entry name" value="Fucose_isomerase_N2"/>
</dbReference>
<evidence type="ECO:0000256" key="4">
    <source>
        <dbReference type="ARBA" id="ARBA00023235"/>
    </source>
</evidence>
<dbReference type="Pfam" id="PF02952">
    <property type="entry name" value="Fucose_iso_C"/>
    <property type="match status" value="1"/>
</dbReference>
<accession>A0A7C3RJI5</accession>
<feature type="domain" description="L-fucose isomerase C-terminal" evidence="8">
    <location>
        <begin position="402"/>
        <end position="565"/>
    </location>
</feature>
<evidence type="ECO:0000259" key="10">
    <source>
        <dbReference type="Pfam" id="PF07882"/>
    </source>
</evidence>
<comment type="similarity">
    <text evidence="7">Belongs to the L-fucose isomerase family.</text>
</comment>
<evidence type="ECO:0000256" key="5">
    <source>
        <dbReference type="ARBA" id="ARBA00023253"/>
    </source>
</evidence>
<keyword evidence="5 7" id="KW-0294">Fucose metabolism</keyword>
<keyword evidence="4 7" id="KW-0413">Isomerase</keyword>
<dbReference type="EMBL" id="DTIN01000008">
    <property type="protein sequence ID" value="HFX12623.1"/>
    <property type="molecule type" value="Genomic_DNA"/>
</dbReference>
<evidence type="ECO:0000256" key="1">
    <source>
        <dbReference type="ARBA" id="ARBA00022490"/>
    </source>
</evidence>
<keyword evidence="2 7" id="KW-0479">Metal-binding</keyword>
<dbReference type="EC" id="5.3.1.25" evidence="7"/>
<keyword evidence="1 7" id="KW-0963">Cytoplasm</keyword>
<comment type="subcellular location">
    <subcellularLocation>
        <location evidence="7">Cytoplasm</location>
    </subcellularLocation>
</comment>